<comment type="caution">
    <text evidence="1">The sequence shown here is derived from an EMBL/GenBank/DDBJ whole genome shotgun (WGS) entry which is preliminary data.</text>
</comment>
<keyword evidence="2" id="KW-1185">Reference proteome</keyword>
<proteinExistence type="predicted"/>
<dbReference type="EMBL" id="JACAZH010000009">
    <property type="protein sequence ID" value="KAF7359157.1"/>
    <property type="molecule type" value="Genomic_DNA"/>
</dbReference>
<evidence type="ECO:0000313" key="2">
    <source>
        <dbReference type="Proteomes" id="UP000623467"/>
    </source>
</evidence>
<protein>
    <submittedName>
        <fullName evidence="1">Uncharacterized protein</fullName>
    </submittedName>
</protein>
<name>A0A8H7D4K4_9AGAR</name>
<dbReference type="OrthoDB" id="2017365at2759"/>
<organism evidence="1 2">
    <name type="scientific">Mycena sanguinolenta</name>
    <dbReference type="NCBI Taxonomy" id="230812"/>
    <lineage>
        <taxon>Eukaryota</taxon>
        <taxon>Fungi</taxon>
        <taxon>Dikarya</taxon>
        <taxon>Basidiomycota</taxon>
        <taxon>Agaricomycotina</taxon>
        <taxon>Agaricomycetes</taxon>
        <taxon>Agaricomycetidae</taxon>
        <taxon>Agaricales</taxon>
        <taxon>Marasmiineae</taxon>
        <taxon>Mycenaceae</taxon>
        <taxon>Mycena</taxon>
    </lineage>
</organism>
<sequence length="438" mass="48841">MAISQDPFLADLGPSTVVEPYPLDKNEFDFYDNPDEMRTEAPVASGSAHRVESSEEKMLRLRNTFLLKRSQFGFALPAHKLSALIAGDLSGAIVHPVLVHLCHLWGYMLDYHEQNQTWTYAPGKNGDEVVQMRLILGSLSGMLGLAPTPVTSLITYISMSIYFFHKNDVSRGQEFLTVAGDTVLKHDLDLAALANIPSGTESNDTYSIVPLDEYGELRSAFSHLIYTALAVNVVLTTPPLLDARLLDNFDLLMNTHVINNADINFMRAKSVRLLTQSRQLTAAWNNSHSPSPSWFDQYWKLIEKLHAHLGVLNPTQLRISFIPDAHVHGLVLKLASTMALAASADLHGIFAPSHVESSRRYRDAVIEIVSISSTFSVDDCQYLDPILPLCWSVATKRILDSEVLYENQESIMSTIRACNYNLQQALPFVGDFETSMMQ</sequence>
<gene>
    <name evidence="1" type="ORF">MSAN_01257300</name>
</gene>
<dbReference type="Proteomes" id="UP000623467">
    <property type="component" value="Unassembled WGS sequence"/>
</dbReference>
<reference evidence="1" key="1">
    <citation type="submission" date="2020-05" db="EMBL/GenBank/DDBJ databases">
        <title>Mycena genomes resolve the evolution of fungal bioluminescence.</title>
        <authorList>
            <person name="Tsai I.J."/>
        </authorList>
    </citation>
    <scope>NUCLEOTIDE SEQUENCE</scope>
    <source>
        <strain evidence="1">160909Yilan</strain>
    </source>
</reference>
<dbReference type="AlphaFoldDB" id="A0A8H7D4K4"/>
<evidence type="ECO:0000313" key="1">
    <source>
        <dbReference type="EMBL" id="KAF7359157.1"/>
    </source>
</evidence>
<accession>A0A8H7D4K4</accession>